<accession>A0A975IC91</accession>
<evidence type="ECO:0000256" key="11">
    <source>
        <dbReference type="ARBA" id="ARBA00022932"/>
    </source>
</evidence>
<dbReference type="GO" id="GO:0003887">
    <property type="term" value="F:DNA-directed DNA polymerase activity"/>
    <property type="evidence" value="ECO:0007669"/>
    <property type="project" value="UniProtKB-UniRule"/>
</dbReference>
<comment type="similarity">
    <text evidence="2 15">Belongs to the DNA polymerase type-Y family.</text>
</comment>
<proteinExistence type="inferred from homology"/>
<dbReference type="PANTHER" id="PTHR11076">
    <property type="entry name" value="DNA REPAIR POLYMERASE UMUC / TRANSFERASE FAMILY MEMBER"/>
    <property type="match status" value="1"/>
</dbReference>
<dbReference type="FunFam" id="3.40.1170.60:FF:000001">
    <property type="entry name" value="DNA polymerase IV"/>
    <property type="match status" value="1"/>
</dbReference>
<evidence type="ECO:0000256" key="8">
    <source>
        <dbReference type="ARBA" id="ARBA00022723"/>
    </source>
</evidence>
<evidence type="ECO:0000256" key="6">
    <source>
        <dbReference type="ARBA" id="ARBA00022695"/>
    </source>
</evidence>
<dbReference type="InterPro" id="IPR001126">
    <property type="entry name" value="UmuC"/>
</dbReference>
<evidence type="ECO:0000256" key="4">
    <source>
        <dbReference type="ARBA" id="ARBA00022490"/>
    </source>
</evidence>
<comment type="function">
    <text evidence="15">Poorly processive, error-prone DNA polymerase involved in untargeted mutagenesis. Copies undamaged DNA at stalled replication forks, which arise in vivo from mismatched or misaligned primer ends. These misaligned primers can be extended by PolIV. Exhibits no 3'-5' exonuclease (proofreading) activity. May be involved in translesional synthesis, in conjunction with the beta clamp from PolIII.</text>
</comment>
<keyword evidence="9 15" id="KW-0227">DNA damage</keyword>
<feature type="site" description="Substrate discrimination" evidence="15">
    <location>
        <position position="18"/>
    </location>
</feature>
<dbReference type="GO" id="GO:0000287">
    <property type="term" value="F:magnesium ion binding"/>
    <property type="evidence" value="ECO:0007669"/>
    <property type="project" value="UniProtKB-UniRule"/>
</dbReference>
<dbReference type="InterPro" id="IPR043128">
    <property type="entry name" value="Rev_trsase/Diguanyl_cyclase"/>
</dbReference>
<keyword evidence="4 15" id="KW-0963">Cytoplasm</keyword>
<dbReference type="GO" id="GO:0006261">
    <property type="term" value="P:DNA-templated DNA replication"/>
    <property type="evidence" value="ECO:0007669"/>
    <property type="project" value="UniProtKB-UniRule"/>
</dbReference>
<comment type="cofactor">
    <cofactor evidence="15">
        <name>Mg(2+)</name>
        <dbReference type="ChEBI" id="CHEBI:18420"/>
    </cofactor>
    <text evidence="15">Binds 2 magnesium ions per subunit.</text>
</comment>
<dbReference type="RefSeq" id="WP_210118464.1">
    <property type="nucleotide sequence ID" value="NZ_CP054257.1"/>
</dbReference>
<gene>
    <name evidence="15 18" type="primary">dinB</name>
    <name evidence="18" type="ORF">HRI96_05305</name>
</gene>
<dbReference type="Gene3D" id="1.10.150.20">
    <property type="entry name" value="5' to 3' exonuclease, C-terminal subdomain"/>
    <property type="match status" value="1"/>
</dbReference>
<dbReference type="GO" id="GO:0042276">
    <property type="term" value="P:error-prone translesion synthesis"/>
    <property type="evidence" value="ECO:0007669"/>
    <property type="project" value="TreeGrafter"/>
</dbReference>
<dbReference type="GO" id="GO:0009432">
    <property type="term" value="P:SOS response"/>
    <property type="evidence" value="ECO:0007669"/>
    <property type="project" value="TreeGrafter"/>
</dbReference>
<evidence type="ECO:0000256" key="12">
    <source>
        <dbReference type="ARBA" id="ARBA00023125"/>
    </source>
</evidence>
<evidence type="ECO:0000256" key="14">
    <source>
        <dbReference type="ARBA" id="ARBA00049244"/>
    </source>
</evidence>
<comment type="subcellular location">
    <subcellularLocation>
        <location evidence="1 15">Cytoplasm</location>
    </subcellularLocation>
</comment>
<feature type="active site" evidence="15">
    <location>
        <position position="110"/>
    </location>
</feature>
<feature type="binding site" evidence="15">
    <location>
        <position position="109"/>
    </location>
    <ligand>
        <name>Mg(2+)</name>
        <dbReference type="ChEBI" id="CHEBI:18420"/>
    </ligand>
</feature>
<evidence type="ECO:0000256" key="5">
    <source>
        <dbReference type="ARBA" id="ARBA00022679"/>
    </source>
</evidence>
<dbReference type="GO" id="GO:0003684">
    <property type="term" value="F:damaged DNA binding"/>
    <property type="evidence" value="ECO:0007669"/>
    <property type="project" value="InterPro"/>
</dbReference>
<feature type="binding site" evidence="15">
    <location>
        <position position="13"/>
    </location>
    <ligand>
        <name>Mg(2+)</name>
        <dbReference type="ChEBI" id="CHEBI:18420"/>
    </ligand>
</feature>
<feature type="region of interest" description="Disordered" evidence="16">
    <location>
        <begin position="1057"/>
        <end position="1109"/>
    </location>
</feature>
<dbReference type="InterPro" id="IPR036775">
    <property type="entry name" value="DNA_pol_Y-fam_lit_finger_sf"/>
</dbReference>
<dbReference type="InterPro" id="IPR050116">
    <property type="entry name" value="DNA_polymerase-Y"/>
</dbReference>
<keyword evidence="10 15" id="KW-0460">Magnesium</keyword>
<keyword evidence="3 15" id="KW-0515">Mutator protein</keyword>
<dbReference type="SUPFAM" id="SSF100879">
    <property type="entry name" value="Lesion bypass DNA polymerase (Y-family), little finger domain"/>
    <property type="match status" value="1"/>
</dbReference>
<dbReference type="GO" id="GO:0006281">
    <property type="term" value="P:DNA repair"/>
    <property type="evidence" value="ECO:0007669"/>
    <property type="project" value="UniProtKB-UniRule"/>
</dbReference>
<dbReference type="HAMAP" id="MF_01113">
    <property type="entry name" value="DNApol_IV"/>
    <property type="match status" value="1"/>
</dbReference>
<keyword evidence="8 15" id="KW-0479">Metal-binding</keyword>
<sequence>MIEWNDICILHIDLDAFFASVEKIDNPDLEGKPVIVGGKPSDRRAVVCTASYEARKFGVHSAMPITKAYALCPQGVYISPRMERYHEKSQEVMEIFSDFSPEIRQISVDEAFINLSGTQRLFGNPSDTARKIKAIVKEKTGLTVSVGLAQNRYIAKIASGLSKPDGFYEVPPGTEEGFMLSLPIEKVWGIGSKTQKRLYDSGFKTTKDIHSKSLPLLQSIFGEAAGSFLYNAVRGKEVETFSESKSHSLSAETTFSFDLTDRYAIGTALMELSYTVMFRLIKENKSSKTVSVKIRYGDFTTVSIQETLDSEIFSAEELFERAEALFDKKYDKNLGGVRLLGLAVQNIGKSSLQQEMFEEKGEKKRAVEKSILELQNKKPEIKIKKARLLNKNKKIPLIAFPLLLSAMFFGRPLFAETMNKTDAAGAGAIVFDESALPPHSGVKAVSDGTSSIFNYSVNDRQIEFLADGYWESAVAGTAQANFGFGNPFVISTAPPVFTQKVDLTLWFMLDKKWYFEAAFADGFDKNTVAAGYYGDGALKEVRVANRGITFPKKYSIDNVNRGIGGGNNEAPGVSLHFEDDEQNKWKGDFAFRYDMLESRSKTYYGKNSVNDSSIPLSKWLSGRIYVLPDSPAFISDIRDVYVENSNGTYTDLQGRKYKKLSESEYILLPVRRQIILSQSAGATIKNGMVPAVAVSFFNGSTYTALRSALGAFGSVQSDGTLSGTSGFLGEIQKFFGSAAVSDGSSRPNVASFSYGGVSAHGPLQQGSYPVPDHTGLETDGFFSKIGGTSGIEVLFIQHPAGFSPFTAAFRYDGGVNPVDSAVVASSSTQTESELFLAAAADDLTFTSQDYTSQKHNYVDVFRSDVSASADSLVKPQVRYPLADIAPGCYLGYETSSDLYLRLRSYSAVSRFDIGTDAVPGTVRLYKNGVIDGAAKYDAESGIIMPSSSISGSDRIYITWYEQSAADGSGAVAAAAGYSRRFTSEWSGDLSFSTRWPYNPKINYADASNSQPGFATVAAGLEYATKDFTFSNTAAATLESPNVSGKYRVLAMDDRSPDTVNLSENSGRDLPEGFTPSLNARKGTAAGGEPPSLSYRYNGSLKAESGSTDPEISGYKIPVSWDFSSWEGQLVCAWAAVTIDLGSSASLLAAGTEFSIALKPQNPSHSAKYDVYLQLGVSADDDFTIEDSASVPTWKISDVSAPDVRNPFNPANGTFSQNIVKIRLTQEDVSRLSSNRGARIIIVVNATLTGSGNGNSISDANSNKEGTIWVGPYEIQTQGVFTSQADKLKVTNSQTKSDFSGSGDFNSSANYVQNVDWKNSDNTTVTDTDITITRYFSEVDISPYKKINLYFRFDPERETLLATDDSAAAFTLTLDRDARGISSYGKTALRLEIPRSEFKNYADSLWHKLTVDRSEKKAAIDGKTVAVNSLFIDTETVPSRLKMTIATAMDGKLFKSGRFSFDELYLSDTKEYYILEDNVKTSYKKDGVILAAGKFPLLENFSFKARTNSAASIRQEESNKADSSLAGSASAGVTLATIAFSGEISGSTSDDTKLSNAGHKIETTDPLFGIFSAAEEYRYDPVEKSLHKQNGAGADLKTVGVPLDVYVNTEAVSNAWHSTQKSSVQSDLSLASQNLSYFLTAKFSADQRLLPSHCGVKRIDSNSYLQGWKDSSALAFSTGKENASGRNVAAGISNVLKFPSMGFSPQADLSCEGRYSSSVSTLFTDSSKIQLKFPFSIGSNNLVFQWTREAGGTKNVAAGGNYGEDVKEISDSLGRREYFFKALPFHDMVNASLPKDVLKNTSALSDSSDGEGSLYYSTVYDLSWRRPVWGSIRDLLLPSSVSLSASRDIRTSARVSDIYQYKAALNYTAFNIFGQNGTLMRTSLFKQDEYTASLSAAAKIPRDSGERRYVYDGYVQANFYYNDTDTVRLGGEISFETSDIWATRATVIWKRGGKRSPLMAAVTLFKPDYDMSGVVLTRSDSINISFSENETYSTTNSKVIKRQSFELNHSADMKLNGNLTIFSFLSETYNCTWDKIILLTIKAGLGMRVEF</sequence>
<dbReference type="InterPro" id="IPR053848">
    <property type="entry name" value="IMS_HHH_1"/>
</dbReference>
<keyword evidence="12 15" id="KW-0238">DNA-binding</keyword>
<comment type="catalytic activity">
    <reaction evidence="14 15">
        <text>DNA(n) + a 2'-deoxyribonucleoside 5'-triphosphate = DNA(n+1) + diphosphate</text>
        <dbReference type="Rhea" id="RHEA:22508"/>
        <dbReference type="Rhea" id="RHEA-COMP:17339"/>
        <dbReference type="Rhea" id="RHEA-COMP:17340"/>
        <dbReference type="ChEBI" id="CHEBI:33019"/>
        <dbReference type="ChEBI" id="CHEBI:61560"/>
        <dbReference type="ChEBI" id="CHEBI:173112"/>
        <dbReference type="EC" id="2.7.7.7"/>
    </reaction>
</comment>
<keyword evidence="5 15" id="KW-0808">Transferase</keyword>
<dbReference type="InterPro" id="IPR043502">
    <property type="entry name" value="DNA/RNA_pol_sf"/>
</dbReference>
<evidence type="ECO:0000256" key="9">
    <source>
        <dbReference type="ARBA" id="ARBA00022763"/>
    </source>
</evidence>
<keyword evidence="11 15" id="KW-0239">DNA-directed DNA polymerase</keyword>
<dbReference type="EMBL" id="CP054257">
    <property type="protein sequence ID" value="QTQ11670.1"/>
    <property type="molecule type" value="Genomic_DNA"/>
</dbReference>
<evidence type="ECO:0000256" key="1">
    <source>
        <dbReference type="ARBA" id="ARBA00004496"/>
    </source>
</evidence>
<dbReference type="Pfam" id="PF00817">
    <property type="entry name" value="IMS"/>
    <property type="match status" value="1"/>
</dbReference>
<comment type="subunit">
    <text evidence="15">Monomer.</text>
</comment>
<evidence type="ECO:0000256" key="10">
    <source>
        <dbReference type="ARBA" id="ARBA00022842"/>
    </source>
</evidence>
<dbReference type="SUPFAM" id="SSF56672">
    <property type="entry name" value="DNA/RNA polymerases"/>
    <property type="match status" value="1"/>
</dbReference>
<evidence type="ECO:0000313" key="19">
    <source>
        <dbReference type="Proteomes" id="UP000671995"/>
    </source>
</evidence>
<evidence type="ECO:0000256" key="7">
    <source>
        <dbReference type="ARBA" id="ARBA00022705"/>
    </source>
</evidence>
<keyword evidence="7 15" id="KW-0235">DNA replication</keyword>
<reference evidence="18" key="1">
    <citation type="submission" date="2020-05" db="EMBL/GenBank/DDBJ databases">
        <authorList>
            <person name="Zeng H."/>
            <person name="Chan Y.K."/>
            <person name="Watt R.M."/>
        </authorList>
    </citation>
    <scope>NUCLEOTIDE SEQUENCE</scope>
    <source>
        <strain evidence="18">ATCC 700773</strain>
    </source>
</reference>
<evidence type="ECO:0000256" key="2">
    <source>
        <dbReference type="ARBA" id="ARBA00010945"/>
    </source>
</evidence>
<protein>
    <recommendedName>
        <fullName evidence="15">DNA polymerase IV</fullName>
        <shortName evidence="15">Pol IV</shortName>
        <ecNumber evidence="15">2.7.7.7</ecNumber>
    </recommendedName>
</protein>
<dbReference type="GO" id="GO:0005829">
    <property type="term" value="C:cytosol"/>
    <property type="evidence" value="ECO:0007669"/>
    <property type="project" value="TreeGrafter"/>
</dbReference>
<evidence type="ECO:0000256" key="13">
    <source>
        <dbReference type="ARBA" id="ARBA00023204"/>
    </source>
</evidence>
<keyword evidence="6 15" id="KW-0548">Nucleotidyltransferase</keyword>
<dbReference type="EC" id="2.7.7.7" evidence="15"/>
<evidence type="ECO:0000256" key="15">
    <source>
        <dbReference type="HAMAP-Rule" id="MF_01113"/>
    </source>
</evidence>
<organism evidence="18 19">
    <name type="scientific">Treponema parvum</name>
    <dbReference type="NCBI Taxonomy" id="138851"/>
    <lineage>
        <taxon>Bacteria</taxon>
        <taxon>Pseudomonadati</taxon>
        <taxon>Spirochaetota</taxon>
        <taxon>Spirochaetia</taxon>
        <taxon>Spirochaetales</taxon>
        <taxon>Treponemataceae</taxon>
        <taxon>Treponema</taxon>
    </lineage>
</organism>
<dbReference type="Gene3D" id="3.30.70.270">
    <property type="match status" value="1"/>
</dbReference>
<evidence type="ECO:0000259" key="17">
    <source>
        <dbReference type="PROSITE" id="PS50173"/>
    </source>
</evidence>
<evidence type="ECO:0000313" key="18">
    <source>
        <dbReference type="EMBL" id="QTQ11670.1"/>
    </source>
</evidence>
<dbReference type="PANTHER" id="PTHR11076:SF33">
    <property type="entry name" value="DNA POLYMERASE KAPPA"/>
    <property type="match status" value="1"/>
</dbReference>
<feature type="domain" description="UmuC" evidence="17">
    <location>
        <begin position="9"/>
        <end position="191"/>
    </location>
</feature>
<name>A0A975IC91_9SPIR</name>
<dbReference type="Proteomes" id="UP000671995">
    <property type="component" value="Chromosome"/>
</dbReference>
<dbReference type="CDD" id="cd03586">
    <property type="entry name" value="PolY_Pol_IV_kappa"/>
    <property type="match status" value="1"/>
</dbReference>
<reference evidence="18" key="2">
    <citation type="journal article" date="2021" name="Microbiol. Resour. Announc.">
        <title>Complete Genome Sequences of Three Human Oral Treponema parvum Isolates.</title>
        <authorList>
            <person name="Zeng H."/>
            <person name="Watt R.M."/>
        </authorList>
    </citation>
    <scope>NUCLEOTIDE SEQUENCE</scope>
    <source>
        <strain evidence="18">ATCC 700773</strain>
    </source>
</reference>
<dbReference type="Gene3D" id="3.40.1170.60">
    <property type="match status" value="1"/>
</dbReference>
<evidence type="ECO:0000256" key="3">
    <source>
        <dbReference type="ARBA" id="ARBA00022457"/>
    </source>
</evidence>
<dbReference type="Pfam" id="PF21999">
    <property type="entry name" value="IMS_HHH_1"/>
    <property type="match status" value="1"/>
</dbReference>
<dbReference type="Gene3D" id="3.30.1490.100">
    <property type="entry name" value="DNA polymerase, Y-family, little finger domain"/>
    <property type="match status" value="1"/>
</dbReference>
<dbReference type="PROSITE" id="PS50173">
    <property type="entry name" value="UMUC"/>
    <property type="match status" value="1"/>
</dbReference>
<dbReference type="InterPro" id="IPR017961">
    <property type="entry name" value="DNA_pol_Y-fam_little_finger"/>
</dbReference>
<keyword evidence="13 15" id="KW-0234">DNA repair</keyword>
<evidence type="ECO:0000256" key="16">
    <source>
        <dbReference type="SAM" id="MobiDB-lite"/>
    </source>
</evidence>
<dbReference type="NCBIfam" id="NF002677">
    <property type="entry name" value="PRK02406.1"/>
    <property type="match status" value="1"/>
</dbReference>
<dbReference type="Pfam" id="PF11799">
    <property type="entry name" value="IMS_C"/>
    <property type="match status" value="1"/>
</dbReference>
<dbReference type="InterPro" id="IPR022880">
    <property type="entry name" value="DNApol_IV"/>
</dbReference>